<evidence type="ECO:0000313" key="3">
    <source>
        <dbReference type="Proteomes" id="UP001154252"/>
    </source>
</evidence>
<gene>
    <name evidence="2" type="ORF">PEGY_LOCUS7864</name>
</gene>
<evidence type="ECO:0000256" key="1">
    <source>
        <dbReference type="SAM" id="MobiDB-lite"/>
    </source>
</evidence>
<feature type="compositionally biased region" description="Basic residues" evidence="1">
    <location>
        <begin position="158"/>
        <end position="169"/>
    </location>
</feature>
<comment type="caution">
    <text evidence="2">The sequence shown here is derived from an EMBL/GenBank/DDBJ whole genome shotgun (WGS) entry which is preliminary data.</text>
</comment>
<keyword evidence="3" id="KW-1185">Reference proteome</keyword>
<protein>
    <submittedName>
        <fullName evidence="2">Uncharacterized protein</fullName>
    </submittedName>
</protein>
<name>A0A9W4P5C4_9EURO</name>
<proteinExistence type="predicted"/>
<evidence type="ECO:0000313" key="2">
    <source>
        <dbReference type="EMBL" id="CAG8904597.1"/>
    </source>
</evidence>
<sequence>MHQRKNIQRDKKTAQQQSEKSAQKRPEQQKKFDYCRPYIVPNSDVQIIQADHPDMPIAIRVSDFLTDRGNPQDICPDGDWVNIANIKFEIQRKPRSGRLCGRRGHNLVRLTSFNLASTLLRTIRGTLAAKQPLNRPTVKMGGSTLVPNRRSEQVTRYAARRHANTKRKRAEAEAEARAEAGAETGEETGAETEAETDASPAQRRRVAVAQENPTTSSASPISDPILASASALELSPTGQEAQEGADGDAALLGLLDPASFNEAGLVGDDSGTLQEFFEQNEWARTDGGGLTREMGKEVSKVSQVNID</sequence>
<organism evidence="2 3">
    <name type="scientific">Penicillium egyptiacum</name>
    <dbReference type="NCBI Taxonomy" id="1303716"/>
    <lineage>
        <taxon>Eukaryota</taxon>
        <taxon>Fungi</taxon>
        <taxon>Dikarya</taxon>
        <taxon>Ascomycota</taxon>
        <taxon>Pezizomycotina</taxon>
        <taxon>Eurotiomycetes</taxon>
        <taxon>Eurotiomycetidae</taxon>
        <taxon>Eurotiales</taxon>
        <taxon>Aspergillaceae</taxon>
        <taxon>Penicillium</taxon>
    </lineage>
</organism>
<dbReference type="AlphaFoldDB" id="A0A9W4P5C4"/>
<dbReference type="EMBL" id="CAJVRC010000884">
    <property type="protein sequence ID" value="CAG8904597.1"/>
    <property type="molecule type" value="Genomic_DNA"/>
</dbReference>
<feature type="compositionally biased region" description="Basic and acidic residues" evidence="1">
    <location>
        <begin position="170"/>
        <end position="180"/>
    </location>
</feature>
<feature type="compositionally biased region" description="Basic and acidic residues" evidence="1">
    <location>
        <begin position="21"/>
        <end position="31"/>
    </location>
</feature>
<dbReference type="Proteomes" id="UP001154252">
    <property type="component" value="Unassembled WGS sequence"/>
</dbReference>
<feature type="compositionally biased region" description="Polar residues" evidence="1">
    <location>
        <begin position="211"/>
        <end position="220"/>
    </location>
</feature>
<accession>A0A9W4P5C4</accession>
<dbReference type="OrthoDB" id="4352890at2759"/>
<reference evidence="2" key="1">
    <citation type="submission" date="2021-07" db="EMBL/GenBank/DDBJ databases">
        <authorList>
            <person name="Branca A.L. A."/>
        </authorList>
    </citation>
    <scope>NUCLEOTIDE SEQUENCE</scope>
</reference>
<feature type="compositionally biased region" description="Acidic residues" evidence="1">
    <location>
        <begin position="184"/>
        <end position="196"/>
    </location>
</feature>
<feature type="region of interest" description="Disordered" evidence="1">
    <location>
        <begin position="134"/>
        <end position="223"/>
    </location>
</feature>
<feature type="region of interest" description="Disordered" evidence="1">
    <location>
        <begin position="1"/>
        <end position="31"/>
    </location>
</feature>